<feature type="active site" description="Phosphocysteine intermediate" evidence="5">
    <location>
        <position position="94"/>
    </location>
</feature>
<dbReference type="PIRSF" id="PIRSF000941">
    <property type="entry name" value="DUSP12"/>
    <property type="match status" value="1"/>
</dbReference>
<dbReference type="InterPro" id="IPR020422">
    <property type="entry name" value="TYR_PHOSPHATASE_DUAL_dom"/>
</dbReference>
<evidence type="ECO:0000256" key="2">
    <source>
        <dbReference type="ARBA" id="ARBA00013064"/>
    </source>
</evidence>
<comment type="caution">
    <text evidence="8">The sequence shown here is derived from an EMBL/GenBank/DDBJ whole genome shotgun (WGS) entry which is preliminary data.</text>
</comment>
<keyword evidence="9" id="KW-1185">Reference proteome</keyword>
<evidence type="ECO:0000259" key="7">
    <source>
        <dbReference type="PROSITE" id="PS50056"/>
    </source>
</evidence>
<name>A0A553PKI6_TIGCA</name>
<dbReference type="GO" id="GO:0004725">
    <property type="term" value="F:protein tyrosine phosphatase activity"/>
    <property type="evidence" value="ECO:0007669"/>
    <property type="project" value="UniProtKB-EC"/>
</dbReference>
<dbReference type="OMA" id="FAWQGMQ"/>
<dbReference type="Proteomes" id="UP000318571">
    <property type="component" value="Chromosome 11"/>
</dbReference>
<dbReference type="PANTHER" id="PTHR45848:SF4">
    <property type="entry name" value="DUAL SPECIFICITY PROTEIN PHOSPHATASE 12"/>
    <property type="match status" value="1"/>
</dbReference>
<dbReference type="SMART" id="SM00195">
    <property type="entry name" value="DSPc"/>
    <property type="match status" value="1"/>
</dbReference>
<organism evidence="8 9">
    <name type="scientific">Tigriopus californicus</name>
    <name type="common">Marine copepod</name>
    <dbReference type="NCBI Taxonomy" id="6832"/>
    <lineage>
        <taxon>Eukaryota</taxon>
        <taxon>Metazoa</taxon>
        <taxon>Ecdysozoa</taxon>
        <taxon>Arthropoda</taxon>
        <taxon>Crustacea</taxon>
        <taxon>Multicrustacea</taxon>
        <taxon>Hexanauplia</taxon>
        <taxon>Copepoda</taxon>
        <taxon>Harpacticoida</taxon>
        <taxon>Harpacticidae</taxon>
        <taxon>Tigriopus</taxon>
    </lineage>
</organism>
<feature type="domain" description="Tyrosine specific protein phosphatases" evidence="7">
    <location>
        <begin position="68"/>
        <end position="131"/>
    </location>
</feature>
<dbReference type="GO" id="GO:0005634">
    <property type="term" value="C:nucleus"/>
    <property type="evidence" value="ECO:0007669"/>
    <property type="project" value="TreeGrafter"/>
</dbReference>
<dbReference type="InterPro" id="IPR000340">
    <property type="entry name" value="Dual-sp_phosphatase_cat-dom"/>
</dbReference>
<dbReference type="AlphaFoldDB" id="A0A553PKI6"/>
<dbReference type="PANTHER" id="PTHR45848">
    <property type="entry name" value="DUAL SPECIFICITY PROTEIN PHOSPHATASE 12 FAMILY MEMBER"/>
    <property type="match status" value="1"/>
</dbReference>
<evidence type="ECO:0000256" key="4">
    <source>
        <dbReference type="ARBA" id="ARBA00022912"/>
    </source>
</evidence>
<comment type="similarity">
    <text evidence="1">Belongs to the protein-tyrosine phosphatase family. Non-receptor class dual specificity subfamily.</text>
</comment>
<dbReference type="PROSITE" id="PS50054">
    <property type="entry name" value="TYR_PHOSPHATASE_DUAL"/>
    <property type="match status" value="1"/>
</dbReference>
<dbReference type="PROSITE" id="PS00383">
    <property type="entry name" value="TYR_PHOSPHATASE_1"/>
    <property type="match status" value="1"/>
</dbReference>
<evidence type="ECO:0000256" key="1">
    <source>
        <dbReference type="ARBA" id="ARBA00008601"/>
    </source>
</evidence>
<dbReference type="Pfam" id="PF00782">
    <property type="entry name" value="DSPc"/>
    <property type="match status" value="1"/>
</dbReference>
<keyword evidence="3" id="KW-0378">Hydrolase</keyword>
<evidence type="ECO:0000313" key="9">
    <source>
        <dbReference type="Proteomes" id="UP000318571"/>
    </source>
</evidence>
<dbReference type="PROSITE" id="PS50056">
    <property type="entry name" value="TYR_PHOSPHATASE_2"/>
    <property type="match status" value="1"/>
</dbReference>
<evidence type="ECO:0000256" key="3">
    <source>
        <dbReference type="ARBA" id="ARBA00022801"/>
    </source>
</evidence>
<dbReference type="GO" id="GO:0008138">
    <property type="term" value="F:protein tyrosine/serine/threonine phosphatase activity"/>
    <property type="evidence" value="ECO:0007669"/>
    <property type="project" value="InterPro"/>
</dbReference>
<dbReference type="InterPro" id="IPR016278">
    <property type="entry name" value="DUSP12"/>
</dbReference>
<dbReference type="InterPro" id="IPR016130">
    <property type="entry name" value="Tyr_Pase_AS"/>
</dbReference>
<reference evidence="8 9" key="1">
    <citation type="journal article" date="2018" name="Nat. Ecol. Evol.">
        <title>Genomic signatures of mitonuclear coevolution across populations of Tigriopus californicus.</title>
        <authorList>
            <person name="Barreto F.S."/>
            <person name="Watson E.T."/>
            <person name="Lima T.G."/>
            <person name="Willett C.S."/>
            <person name="Edmands S."/>
            <person name="Li W."/>
            <person name="Burton R.S."/>
        </authorList>
    </citation>
    <scope>NUCLEOTIDE SEQUENCE [LARGE SCALE GENOMIC DNA]</scope>
    <source>
        <strain evidence="8 9">San Diego</strain>
    </source>
</reference>
<dbReference type="OrthoDB" id="2017893at2759"/>
<dbReference type="STRING" id="6832.A0A553PKI6"/>
<dbReference type="EMBL" id="VCGU01000003">
    <property type="protein sequence ID" value="TRY78194.1"/>
    <property type="molecule type" value="Genomic_DNA"/>
</dbReference>
<dbReference type="CDD" id="cd14498">
    <property type="entry name" value="DSP"/>
    <property type="match status" value="1"/>
</dbReference>
<evidence type="ECO:0000259" key="6">
    <source>
        <dbReference type="PROSITE" id="PS50054"/>
    </source>
</evidence>
<keyword evidence="4" id="KW-0904">Protein phosphatase</keyword>
<evidence type="ECO:0000256" key="5">
    <source>
        <dbReference type="PIRSR" id="PIRSR000941-50"/>
    </source>
</evidence>
<dbReference type="InterPro" id="IPR029021">
    <property type="entry name" value="Prot-tyrosine_phosphatase-like"/>
</dbReference>
<feature type="domain" description="Tyrosine-protein phosphatase" evidence="6">
    <location>
        <begin position="5"/>
        <end position="150"/>
    </location>
</feature>
<dbReference type="EC" id="3.1.3.48" evidence="2"/>
<protein>
    <recommendedName>
        <fullName evidence="2">protein-tyrosine-phosphatase</fullName>
        <ecNumber evidence="2">3.1.3.48</ecNumber>
    </recommendedName>
</protein>
<sequence length="324" mass="36271">MCDAHPVDQIAENLFLGDKKAATDLELIGRLKLTHIVTAELIPLPHSVSSTFPHLAILHVAFPDVPEADLLTHLEQTTHFIREGVEYGAVLVHCYHGVSRSAAIVAAFLMRTRHWTLDKALALIRRARPAIGPNDGFLRQLALYKRMQCRLDVHDKAYKLYKLQCVSNQVKTTKILPHEFYQPSGVVETAHGPSSTTATSGSPMTYHTRFKCKKCRQTLGSQINVLPHERGQTLDWNTLGLQDESELRECQQGVFFEPLMWMGKIFSTTLSEKLHCNKCLYKLGSYSWVGTVQCACGGGTTPGFLLNLNRVDRCTMLKVVEADL</sequence>
<evidence type="ECO:0000313" key="8">
    <source>
        <dbReference type="EMBL" id="TRY78194.1"/>
    </source>
</evidence>
<dbReference type="InterPro" id="IPR000387">
    <property type="entry name" value="Tyr_Pase_dom"/>
</dbReference>
<dbReference type="Gene3D" id="3.90.190.10">
    <property type="entry name" value="Protein tyrosine phosphatase superfamily"/>
    <property type="match status" value="1"/>
</dbReference>
<proteinExistence type="inferred from homology"/>
<gene>
    <name evidence="8" type="ORF">TCAL_06766</name>
</gene>
<dbReference type="SUPFAM" id="SSF52799">
    <property type="entry name" value="(Phosphotyrosine protein) phosphatases II"/>
    <property type="match status" value="1"/>
</dbReference>
<accession>A0A553PKI6</accession>